<feature type="transmembrane region" description="Helical" evidence="1">
    <location>
        <begin position="20"/>
        <end position="39"/>
    </location>
</feature>
<dbReference type="AlphaFoldDB" id="A0A937JZ26"/>
<keyword evidence="1" id="KW-0812">Transmembrane</keyword>
<evidence type="ECO:0000256" key="1">
    <source>
        <dbReference type="SAM" id="Phobius"/>
    </source>
</evidence>
<keyword evidence="1" id="KW-1133">Transmembrane helix</keyword>
<sequence>MNKLTKTQKLKIYFHEPPYIIGEMFLLGGVVMIFAGLILLEPKCLGSFIFISLAVFFLDRKIKTMKRGCLVLENGHKTIARVISITNTSLEHNSRVVKEYNFRYEADGKSFLTEYRSAYKRYLRVGYKVTLYYLPGNPKCVFIPEFYGLSDWK</sequence>
<gene>
    <name evidence="3" type="ORF">JL102_08970</name>
</gene>
<feature type="domain" description="DUF3592" evidence="2">
    <location>
        <begin position="87"/>
        <end position="139"/>
    </location>
</feature>
<dbReference type="EMBL" id="JAESIY010000004">
    <property type="protein sequence ID" value="MBL3656259.1"/>
    <property type="molecule type" value="Genomic_DNA"/>
</dbReference>
<protein>
    <recommendedName>
        <fullName evidence="2">DUF3592 domain-containing protein</fullName>
    </recommendedName>
</protein>
<feature type="transmembrane region" description="Helical" evidence="1">
    <location>
        <begin position="45"/>
        <end position="62"/>
    </location>
</feature>
<dbReference type="Pfam" id="PF12158">
    <property type="entry name" value="DUF3592"/>
    <property type="match status" value="1"/>
</dbReference>
<organism evidence="3 4">
    <name type="scientific">Fulvivirga sediminis</name>
    <dbReference type="NCBI Taxonomy" id="2803949"/>
    <lineage>
        <taxon>Bacteria</taxon>
        <taxon>Pseudomonadati</taxon>
        <taxon>Bacteroidota</taxon>
        <taxon>Cytophagia</taxon>
        <taxon>Cytophagales</taxon>
        <taxon>Fulvivirgaceae</taxon>
        <taxon>Fulvivirga</taxon>
    </lineage>
</organism>
<evidence type="ECO:0000313" key="3">
    <source>
        <dbReference type="EMBL" id="MBL3656259.1"/>
    </source>
</evidence>
<accession>A0A937JZ26</accession>
<keyword evidence="4" id="KW-1185">Reference proteome</keyword>
<keyword evidence="1" id="KW-0472">Membrane</keyword>
<proteinExistence type="predicted"/>
<evidence type="ECO:0000313" key="4">
    <source>
        <dbReference type="Proteomes" id="UP000659388"/>
    </source>
</evidence>
<name>A0A937JZ26_9BACT</name>
<reference evidence="3" key="1">
    <citation type="submission" date="2021-01" db="EMBL/GenBank/DDBJ databases">
        <title>Fulvivirga kasyanovii gen. nov., sp nov., a novel member of the phylum Bacteroidetes isolated from seawater in a mussel farm.</title>
        <authorList>
            <person name="Zhao L.-H."/>
            <person name="Wang Z.-J."/>
        </authorList>
    </citation>
    <scope>NUCLEOTIDE SEQUENCE</scope>
    <source>
        <strain evidence="3">2943</strain>
    </source>
</reference>
<comment type="caution">
    <text evidence="3">The sequence shown here is derived from an EMBL/GenBank/DDBJ whole genome shotgun (WGS) entry which is preliminary data.</text>
</comment>
<dbReference type="Proteomes" id="UP000659388">
    <property type="component" value="Unassembled WGS sequence"/>
</dbReference>
<evidence type="ECO:0000259" key="2">
    <source>
        <dbReference type="Pfam" id="PF12158"/>
    </source>
</evidence>
<dbReference type="InterPro" id="IPR021994">
    <property type="entry name" value="DUF3592"/>
</dbReference>
<dbReference type="RefSeq" id="WP_202244048.1">
    <property type="nucleotide sequence ID" value="NZ_JAESIY010000004.1"/>
</dbReference>